<dbReference type="InterPro" id="IPR012337">
    <property type="entry name" value="RNaseH-like_sf"/>
</dbReference>
<dbReference type="InterPro" id="IPR036397">
    <property type="entry name" value="RNaseH_sf"/>
</dbReference>
<dbReference type="PANTHER" id="PTHR35004:SF6">
    <property type="entry name" value="TRANSPOSASE"/>
    <property type="match status" value="1"/>
</dbReference>
<feature type="compositionally biased region" description="Basic and acidic residues" evidence="1">
    <location>
        <begin position="415"/>
        <end position="433"/>
    </location>
</feature>
<dbReference type="Pfam" id="PF09299">
    <property type="entry name" value="Mu-transpos_C"/>
    <property type="match status" value="1"/>
</dbReference>
<evidence type="ECO:0000313" key="3">
    <source>
        <dbReference type="EMBL" id="MFC0475977.1"/>
    </source>
</evidence>
<proteinExistence type="predicted"/>
<feature type="region of interest" description="Disordered" evidence="1">
    <location>
        <begin position="399"/>
        <end position="433"/>
    </location>
</feature>
<protein>
    <submittedName>
        <fullName evidence="3">DDE-type integrase/transposase/recombinase</fullName>
    </submittedName>
</protein>
<dbReference type="RefSeq" id="WP_340905169.1">
    <property type="nucleotide sequence ID" value="NZ_JBHLUU010000073.1"/>
</dbReference>
<organism evidence="3 4">
    <name type="scientific">Robertmurraya beringensis</name>
    <dbReference type="NCBI Taxonomy" id="641660"/>
    <lineage>
        <taxon>Bacteria</taxon>
        <taxon>Bacillati</taxon>
        <taxon>Bacillota</taxon>
        <taxon>Bacilli</taxon>
        <taxon>Bacillales</taxon>
        <taxon>Bacillaceae</taxon>
        <taxon>Robertmurraya</taxon>
    </lineage>
</organism>
<name>A0ABV6KRM2_9BACI</name>
<feature type="domain" description="Integrase catalytic" evidence="2">
    <location>
        <begin position="148"/>
        <end position="319"/>
    </location>
</feature>
<accession>A0ABV6KRM2</accession>
<dbReference type="PANTHER" id="PTHR35004">
    <property type="entry name" value="TRANSPOSASE RV3428C-RELATED"/>
    <property type="match status" value="1"/>
</dbReference>
<dbReference type="SUPFAM" id="SSF53098">
    <property type="entry name" value="Ribonuclease H-like"/>
    <property type="match status" value="1"/>
</dbReference>
<dbReference type="EMBL" id="JBHLUU010000073">
    <property type="protein sequence ID" value="MFC0475977.1"/>
    <property type="molecule type" value="Genomic_DNA"/>
</dbReference>
<evidence type="ECO:0000313" key="4">
    <source>
        <dbReference type="Proteomes" id="UP001589738"/>
    </source>
</evidence>
<dbReference type="InterPro" id="IPR001584">
    <property type="entry name" value="Integrase_cat-core"/>
</dbReference>
<evidence type="ECO:0000256" key="1">
    <source>
        <dbReference type="SAM" id="MobiDB-lite"/>
    </source>
</evidence>
<keyword evidence="4" id="KW-1185">Reference proteome</keyword>
<dbReference type="Pfam" id="PF00665">
    <property type="entry name" value="rve"/>
    <property type="match status" value="1"/>
</dbReference>
<dbReference type="Proteomes" id="UP001589738">
    <property type="component" value="Unassembled WGS sequence"/>
</dbReference>
<dbReference type="PROSITE" id="PS50994">
    <property type="entry name" value="INTEGRASE"/>
    <property type="match status" value="1"/>
</dbReference>
<sequence>MRDQKKAEEIAVQRFQLIAPLLAEGLDAGKAKELKNHICKTSGLSERTIRRYLEQYRNESFKGLKPKGIQGKMKKEAIPPHLLEQAILLRKEAPTRSVAQIIQILEWEGLAQPGQLKRSTLQEKLTERGYSSRQMRLYSQSGVAARRFQKRHRNQLWQSDIKFGPYLPIGPNGIKKQVYLVAIIDDATRFILHGAFYPTLDSRIIEDAFRNAIQKYGVPEAVYFDNGKQYRTKWMSRTCSKLGTRLIYAKPYAAESKGKVERFNRVVDSFLGEAALDKPNSLDRLNELFQVWLSECYQNKPHSGLDENISPETAFRSDKKALRFIDPDKLANAFLHCETRKVDKSGCISFMDQKYEVGLSFIGRQVDVVYDPADLEELTIEYEGYSPWRAKKLVIGERSGKRPPLPSHLQSPEADSSRLLKAAEQKHKERKIEQAPAVSFRAVWKEDGEDV</sequence>
<reference evidence="3 4" key="1">
    <citation type="submission" date="2024-09" db="EMBL/GenBank/DDBJ databases">
        <authorList>
            <person name="Sun Q."/>
            <person name="Mori K."/>
        </authorList>
    </citation>
    <scope>NUCLEOTIDE SEQUENCE [LARGE SCALE GENOMIC DNA]</scope>
    <source>
        <strain evidence="3 4">CGMCC 1.9126</strain>
    </source>
</reference>
<dbReference type="InterPro" id="IPR015378">
    <property type="entry name" value="Transposase-like_Mu_C"/>
</dbReference>
<comment type="caution">
    <text evidence="3">The sequence shown here is derived from an EMBL/GenBank/DDBJ whole genome shotgun (WGS) entry which is preliminary data.</text>
</comment>
<evidence type="ECO:0000259" key="2">
    <source>
        <dbReference type="PROSITE" id="PS50994"/>
    </source>
</evidence>
<dbReference type="Gene3D" id="3.30.420.10">
    <property type="entry name" value="Ribonuclease H-like superfamily/Ribonuclease H"/>
    <property type="match status" value="1"/>
</dbReference>
<gene>
    <name evidence="3" type="ORF">ACFFHF_12075</name>
</gene>